<dbReference type="Gene3D" id="3.20.20.80">
    <property type="entry name" value="Glycosidases"/>
    <property type="match status" value="1"/>
</dbReference>
<feature type="domain" description="Beta-hexosaminidase bacterial type N-terminal" evidence="9">
    <location>
        <begin position="14"/>
        <end position="145"/>
    </location>
</feature>
<dbReference type="InterPro" id="IPR025705">
    <property type="entry name" value="Beta_hexosaminidase_sua/sub"/>
</dbReference>
<dbReference type="RefSeq" id="WP_367843248.1">
    <property type="nucleotide sequence ID" value="NZ_JBFOHL010000001.1"/>
</dbReference>
<evidence type="ECO:0000256" key="2">
    <source>
        <dbReference type="ARBA" id="ARBA00006285"/>
    </source>
</evidence>
<dbReference type="PRINTS" id="PR00738">
    <property type="entry name" value="GLHYDRLASE20"/>
</dbReference>
<sequence>MGVAMAMPAAPAWSLLPQPVQAHPTGSPAVELADGAVIAVRGTDRLQLQAIADRFVRLLADTRGLQLHTATAADARAAIIFDVDPHADVTGDAGYRIVVGDRRIRISARTPRGAFYGSVTLWQLLTPPGWTRGSAAVVAAGVIDDHPRFAWRALLLDSGRHFQSVAEIEQLIDWMSLDKLNVLLWHLTEDQGWRLDIPGYPALTRTGACRQAVGLDAELTGSPGKPYCGHYTEAEVREIVRHAAARYVTVVPGIDLPGHSQAAIAAYPWLGVTGQRPSVWAEWGVSPWLLKPDAKTLRFVDDVLDEVMRLFPSRYVSIGGDEADKQQWSASPDVHAQMQRLGLANMDQLQGWFTGRVAAHLVAHGRTPVGWDDELVAGAPLPASEVVMSWHGNDGERVALTALRQGHDVVMTPQESLYFDHYQSALPDEWPGQPPMATLRQAYDTAVLPPGANAAEASHVIGVQAGLWTELMPGFARDQHALYPRVAALAELGWSPAAAHDWNGFLQRLPAELARYRALGIGYADTAFAPAFEVTAGAGDTLRVALSSQTESGTIRYTIDGSAPTPASTPYVHPLAFHAHDSTTLRAASFASDGYELAMPRAQLLGPATLLGRDGSQLATCSRQPGMRLGGQRPAQGPRPVYAMDVGDMCWLWPQAPLAGVTRVSVTVARVAWRFGDEAKDAVVRRKSSAAGEIEIHADSCTGPLLAVLPLAAAARTGGQTTLQADMSAPKAGAIHDLCIYATGDPRDGQWALARMAFSKGGN</sequence>
<feature type="domain" description="GH29D-like beta-sandwich" evidence="10">
    <location>
        <begin position="542"/>
        <end position="594"/>
    </location>
</feature>
<dbReference type="Gene3D" id="2.60.120.260">
    <property type="entry name" value="Galactose-binding domain-like"/>
    <property type="match status" value="1"/>
</dbReference>
<evidence type="ECO:0000256" key="7">
    <source>
        <dbReference type="ARBA" id="ARBA00033000"/>
    </source>
</evidence>
<dbReference type="Pfam" id="PF02838">
    <property type="entry name" value="Glyco_hydro_20b"/>
    <property type="match status" value="1"/>
</dbReference>
<dbReference type="SUPFAM" id="SSF55545">
    <property type="entry name" value="beta-N-acetylhexosaminidase-like domain"/>
    <property type="match status" value="1"/>
</dbReference>
<gene>
    <name evidence="11" type="ORF">ABQJ56_01655</name>
</gene>
<dbReference type="EC" id="3.2.1.52" evidence="3"/>
<evidence type="ECO:0000259" key="9">
    <source>
        <dbReference type="Pfam" id="PF02838"/>
    </source>
</evidence>
<keyword evidence="5" id="KW-0326">Glycosidase</keyword>
<comment type="caution">
    <text evidence="11">The sequence shown here is derived from an EMBL/GenBank/DDBJ whole genome shotgun (WGS) entry which is preliminary data.</text>
</comment>
<dbReference type="EMBL" id="JBFOHL010000001">
    <property type="protein sequence ID" value="MEW9622940.1"/>
    <property type="molecule type" value="Genomic_DNA"/>
</dbReference>
<accession>A0ABV3QK12</accession>
<evidence type="ECO:0000256" key="3">
    <source>
        <dbReference type="ARBA" id="ARBA00012663"/>
    </source>
</evidence>
<dbReference type="SUPFAM" id="SSF51445">
    <property type="entry name" value="(Trans)glycosidases"/>
    <property type="match status" value="1"/>
</dbReference>
<reference evidence="11 12" key="1">
    <citation type="submission" date="2024-06" db="EMBL/GenBank/DDBJ databases">
        <authorList>
            <person name="Woo H."/>
        </authorList>
    </citation>
    <scope>NUCLEOTIDE SEQUENCE [LARGE SCALE GENOMIC DNA]</scope>
    <source>
        <strain evidence="11 12">S2-g</strain>
    </source>
</reference>
<dbReference type="CDD" id="cd06563">
    <property type="entry name" value="GH20_chitobiase-like"/>
    <property type="match status" value="1"/>
</dbReference>
<name>A0ABV3QK12_9GAMM</name>
<comment type="similarity">
    <text evidence="2">Belongs to the glycosyl hydrolase 20 family.</text>
</comment>
<feature type="domain" description="Glycoside hydrolase family 20 catalytic" evidence="8">
    <location>
        <begin position="149"/>
        <end position="496"/>
    </location>
</feature>
<comment type="catalytic activity">
    <reaction evidence="1">
        <text>Hydrolysis of terminal non-reducing N-acetyl-D-hexosamine residues in N-acetyl-beta-D-hexosaminides.</text>
        <dbReference type="EC" id="3.2.1.52"/>
    </reaction>
</comment>
<organism evidence="11 12">
    <name type="scientific">Rhodanobacter geophilus</name>
    <dbReference type="NCBI Taxonomy" id="3162488"/>
    <lineage>
        <taxon>Bacteria</taxon>
        <taxon>Pseudomonadati</taxon>
        <taxon>Pseudomonadota</taxon>
        <taxon>Gammaproteobacteria</taxon>
        <taxon>Lysobacterales</taxon>
        <taxon>Rhodanobacteraceae</taxon>
        <taxon>Rhodanobacter</taxon>
    </lineage>
</organism>
<dbReference type="InterPro" id="IPR059177">
    <property type="entry name" value="GH29D-like_dom"/>
</dbReference>
<evidence type="ECO:0000259" key="10">
    <source>
        <dbReference type="Pfam" id="PF13290"/>
    </source>
</evidence>
<evidence type="ECO:0000256" key="5">
    <source>
        <dbReference type="ARBA" id="ARBA00023295"/>
    </source>
</evidence>
<dbReference type="Pfam" id="PF13290">
    <property type="entry name" value="CHB_HEX_C_1"/>
    <property type="match status" value="1"/>
</dbReference>
<keyword evidence="4" id="KW-0378">Hydrolase</keyword>
<dbReference type="Proteomes" id="UP001556170">
    <property type="component" value="Unassembled WGS sequence"/>
</dbReference>
<dbReference type="PANTHER" id="PTHR22600">
    <property type="entry name" value="BETA-HEXOSAMINIDASE"/>
    <property type="match status" value="1"/>
</dbReference>
<evidence type="ECO:0000313" key="12">
    <source>
        <dbReference type="Proteomes" id="UP001556170"/>
    </source>
</evidence>
<evidence type="ECO:0000259" key="8">
    <source>
        <dbReference type="Pfam" id="PF00728"/>
    </source>
</evidence>
<dbReference type="InterPro" id="IPR015883">
    <property type="entry name" value="Glyco_hydro_20_cat"/>
</dbReference>
<dbReference type="Gene3D" id="3.30.379.10">
    <property type="entry name" value="Chitobiase/beta-hexosaminidase domain 2-like"/>
    <property type="match status" value="1"/>
</dbReference>
<protein>
    <recommendedName>
        <fullName evidence="3">beta-N-acetylhexosaminidase</fullName>
        <ecNumber evidence="3">3.2.1.52</ecNumber>
    </recommendedName>
    <alternativeName>
        <fullName evidence="6">Beta-N-acetylhexosaminidase</fullName>
    </alternativeName>
    <alternativeName>
        <fullName evidence="7">N-acetyl-beta-glucosaminidase</fullName>
    </alternativeName>
</protein>
<keyword evidence="12" id="KW-1185">Reference proteome</keyword>
<dbReference type="InterPro" id="IPR015882">
    <property type="entry name" value="HEX_bac_N"/>
</dbReference>
<dbReference type="Pfam" id="PF00728">
    <property type="entry name" value="Glyco_hydro_20"/>
    <property type="match status" value="1"/>
</dbReference>
<dbReference type="InterPro" id="IPR029018">
    <property type="entry name" value="Hex-like_dom2"/>
</dbReference>
<evidence type="ECO:0000313" key="11">
    <source>
        <dbReference type="EMBL" id="MEW9622940.1"/>
    </source>
</evidence>
<evidence type="ECO:0000256" key="1">
    <source>
        <dbReference type="ARBA" id="ARBA00001231"/>
    </source>
</evidence>
<proteinExistence type="inferred from homology"/>
<evidence type="ECO:0000256" key="4">
    <source>
        <dbReference type="ARBA" id="ARBA00022801"/>
    </source>
</evidence>
<evidence type="ECO:0000256" key="6">
    <source>
        <dbReference type="ARBA" id="ARBA00030512"/>
    </source>
</evidence>
<dbReference type="InterPro" id="IPR017853">
    <property type="entry name" value="GH"/>
</dbReference>
<dbReference type="PANTHER" id="PTHR22600:SF57">
    <property type="entry name" value="BETA-N-ACETYLHEXOSAMINIDASE"/>
    <property type="match status" value="1"/>
</dbReference>